<dbReference type="PROSITE" id="PS50902">
    <property type="entry name" value="FLAVODOXIN_LIKE"/>
    <property type="match status" value="1"/>
</dbReference>
<feature type="binding site" evidence="10">
    <location>
        <position position="453"/>
    </location>
    <ligand>
        <name>FAD</name>
        <dbReference type="ChEBI" id="CHEBI:57692"/>
    </ligand>
</feature>
<comment type="cofactor">
    <cofactor evidence="10">
        <name>FMN</name>
        <dbReference type="ChEBI" id="CHEBI:58210"/>
    </cofactor>
    <text evidence="10">Binds 1 FMN per monomer.</text>
</comment>
<feature type="binding site" evidence="10">
    <location>
        <position position="237"/>
    </location>
    <ligand>
        <name>FMN</name>
        <dbReference type="ChEBI" id="CHEBI:58210"/>
    </ligand>
</feature>
<dbReference type="Pfam" id="PF00667">
    <property type="entry name" value="FAD_binding_1"/>
    <property type="match status" value="1"/>
</dbReference>
<dbReference type="SUPFAM" id="SSF52343">
    <property type="entry name" value="Ferredoxin reductase-like, C-terminal NADP-linked domain"/>
    <property type="match status" value="1"/>
</dbReference>
<dbReference type="Gene3D" id="2.40.30.10">
    <property type="entry name" value="Translation factors"/>
    <property type="match status" value="1"/>
</dbReference>
<keyword evidence="7 10" id="KW-1133">Transmembrane helix</keyword>
<feature type="binding site" evidence="10">
    <location>
        <position position="660"/>
    </location>
    <ligand>
        <name>NADP(+)</name>
        <dbReference type="ChEBI" id="CHEBI:58349"/>
    </ligand>
</feature>
<proteinExistence type="inferred from homology"/>
<comment type="function">
    <text evidence="10">This enzyme is required for electron transfer from NADP to cytochrome P450 in microsomes. It can also provide electron transfer to heme oxygenase and cytochrome B5.</text>
</comment>
<evidence type="ECO:0000256" key="7">
    <source>
        <dbReference type="ARBA" id="ARBA00022989"/>
    </source>
</evidence>
<dbReference type="GO" id="GO:0005829">
    <property type="term" value="C:cytosol"/>
    <property type="evidence" value="ECO:0007669"/>
    <property type="project" value="TreeGrafter"/>
</dbReference>
<dbReference type="InterPro" id="IPR023208">
    <property type="entry name" value="P450R"/>
</dbReference>
<dbReference type="FunFam" id="1.20.990.10:FF:000001">
    <property type="entry name" value="NADPH--cytochrome P450 reductase"/>
    <property type="match status" value="1"/>
</dbReference>
<accession>A0A914ZUG6</accession>
<dbReference type="GO" id="GO:0005789">
    <property type="term" value="C:endoplasmic reticulum membrane"/>
    <property type="evidence" value="ECO:0007669"/>
    <property type="project" value="UniProtKB-SubCell"/>
</dbReference>
<evidence type="ECO:0000256" key="11">
    <source>
        <dbReference type="PIRNR" id="PIRNR000208"/>
    </source>
</evidence>
<keyword evidence="6 10" id="KW-0521">NADP</keyword>
<dbReference type="WBParaSite" id="PgB21_g021_t03">
    <property type="protein sequence ID" value="PgB21_g021_t03"/>
    <property type="gene ID" value="PgB21_g021"/>
</dbReference>
<keyword evidence="3 10" id="KW-0812">Transmembrane</keyword>
<evidence type="ECO:0000256" key="2">
    <source>
        <dbReference type="ARBA" id="ARBA00022643"/>
    </source>
</evidence>
<dbReference type="FunFam" id="3.40.50.360:FF:000036">
    <property type="entry name" value="NADPH--cytochrome P450 reductase"/>
    <property type="match status" value="1"/>
</dbReference>
<evidence type="ECO:0000256" key="9">
    <source>
        <dbReference type="ARBA" id="ARBA00023136"/>
    </source>
</evidence>
<feature type="binding site" evidence="10">
    <location>
        <position position="507"/>
    </location>
    <ligand>
        <name>FAD</name>
        <dbReference type="ChEBI" id="CHEBI:57692"/>
    </ligand>
</feature>
<comment type="similarity">
    <text evidence="10 11">In the C-terminal section; belongs to the flavoprotein pyridine nucleotide cytochrome reductase family.</text>
</comment>
<feature type="binding site" evidence="10">
    <location>
        <position position="327"/>
    </location>
    <ligand>
        <name>NADP(+)</name>
        <dbReference type="ChEBI" id="CHEBI:58349"/>
    </ligand>
</feature>
<feature type="binding site" evidence="10">
    <location>
        <position position="557"/>
    </location>
    <ligand>
        <name>NADP(+)</name>
        <dbReference type="ChEBI" id="CHEBI:58349"/>
    </ligand>
</feature>
<dbReference type="GO" id="GO:0050661">
    <property type="term" value="F:NADP binding"/>
    <property type="evidence" value="ECO:0007669"/>
    <property type="project" value="UniProtKB-UniRule"/>
</dbReference>
<keyword evidence="9 10" id="KW-0472">Membrane</keyword>
<dbReference type="InterPro" id="IPR003097">
    <property type="entry name" value="CysJ-like_FAD-binding"/>
</dbReference>
<dbReference type="PANTHER" id="PTHR19384:SF17">
    <property type="entry name" value="NADPH--CYTOCHROME P450 REDUCTASE"/>
    <property type="match status" value="1"/>
</dbReference>
<dbReference type="Proteomes" id="UP000887569">
    <property type="component" value="Unplaced"/>
</dbReference>
<dbReference type="PRINTS" id="PR00369">
    <property type="entry name" value="FLAVODOXIN"/>
</dbReference>
<dbReference type="Pfam" id="PF00258">
    <property type="entry name" value="Flavodoxin_1"/>
    <property type="match status" value="1"/>
</dbReference>
<keyword evidence="8 10" id="KW-0560">Oxidoreductase</keyword>
<dbReference type="PRINTS" id="PR00371">
    <property type="entry name" value="FPNCR"/>
</dbReference>
<dbReference type="CDD" id="cd06204">
    <property type="entry name" value="CYPOR"/>
    <property type="match status" value="1"/>
</dbReference>
<feature type="binding site" evidence="10">
    <location>
        <begin position="516"/>
        <end position="519"/>
    </location>
    <ligand>
        <name>FAD</name>
        <dbReference type="ChEBI" id="CHEBI:57692"/>
    </ligand>
</feature>
<feature type="binding site" evidence="10">
    <location>
        <begin position="483"/>
        <end position="486"/>
    </location>
    <ligand>
        <name>FAD</name>
        <dbReference type="ChEBI" id="CHEBI:57692"/>
    </ligand>
</feature>
<dbReference type="PIRSF" id="PIRSF000208">
    <property type="entry name" value="P450R"/>
    <property type="match status" value="1"/>
</dbReference>
<dbReference type="GO" id="GO:0010181">
    <property type="term" value="F:FMN binding"/>
    <property type="evidence" value="ECO:0007669"/>
    <property type="project" value="UniProtKB-UniRule"/>
</dbReference>
<keyword evidence="5 10" id="KW-0274">FAD</keyword>
<feature type="binding site" evidence="10">
    <location>
        <begin position="501"/>
        <end position="503"/>
    </location>
    <ligand>
        <name>FAD</name>
        <dbReference type="ChEBI" id="CHEBI:57692"/>
    </ligand>
</feature>
<dbReference type="Pfam" id="PF00175">
    <property type="entry name" value="NAD_binding_1"/>
    <property type="match status" value="1"/>
</dbReference>
<comment type="catalytic activity">
    <reaction evidence="10 11">
        <text>2 oxidized [cytochrome P450] + NADPH = 2 reduced [cytochrome P450] + NADP(+) + H(+)</text>
        <dbReference type="Rhea" id="RHEA:24040"/>
        <dbReference type="Rhea" id="RHEA-COMP:14627"/>
        <dbReference type="Rhea" id="RHEA-COMP:14628"/>
        <dbReference type="ChEBI" id="CHEBI:15378"/>
        <dbReference type="ChEBI" id="CHEBI:55376"/>
        <dbReference type="ChEBI" id="CHEBI:57783"/>
        <dbReference type="ChEBI" id="CHEBI:58349"/>
        <dbReference type="ChEBI" id="CHEBI:60344"/>
        <dbReference type="EC" id="1.6.2.4"/>
    </reaction>
</comment>
<dbReference type="SUPFAM" id="SSF52218">
    <property type="entry name" value="Flavoproteins"/>
    <property type="match status" value="1"/>
</dbReference>
<feature type="binding site" evidence="10">
    <location>
        <begin position="202"/>
        <end position="211"/>
    </location>
    <ligand>
        <name>FMN</name>
        <dbReference type="ChEBI" id="CHEBI:58210"/>
    </ligand>
</feature>
<feature type="transmembrane region" description="Helical" evidence="10">
    <location>
        <begin position="49"/>
        <end position="67"/>
    </location>
</feature>
<dbReference type="EC" id="1.6.2.4" evidence="10 11"/>
<feature type="domain" description="FAD-binding FR-type" evidence="13">
    <location>
        <begin position="307"/>
        <end position="543"/>
    </location>
</feature>
<dbReference type="AlphaFoldDB" id="A0A914ZUG6"/>
<keyword evidence="2 10" id="KW-0288">FMN</keyword>
<evidence type="ECO:0000256" key="10">
    <source>
        <dbReference type="HAMAP-Rule" id="MF_03212"/>
    </source>
</evidence>
<evidence type="ECO:0000256" key="5">
    <source>
        <dbReference type="ARBA" id="ARBA00022827"/>
    </source>
</evidence>
<feature type="binding site" evidence="10">
    <location>
        <begin position="624"/>
        <end position="628"/>
    </location>
    <ligand>
        <name>NADP(+)</name>
        <dbReference type="ChEBI" id="CHEBI:58349"/>
    </ligand>
</feature>
<dbReference type="PANTHER" id="PTHR19384">
    <property type="entry name" value="NITRIC OXIDE SYNTHASE-RELATED"/>
    <property type="match status" value="1"/>
</dbReference>
<dbReference type="SUPFAM" id="SSF63380">
    <property type="entry name" value="Riboflavin synthase domain-like"/>
    <property type="match status" value="1"/>
</dbReference>
<comment type="subcellular location">
    <subcellularLocation>
        <location evidence="10">Endoplasmic reticulum membrane</location>
        <topology evidence="10">Single-pass membrane protein</topology>
        <orientation evidence="10">Cytoplasmic side</orientation>
    </subcellularLocation>
</comment>
<dbReference type="InterPro" id="IPR008254">
    <property type="entry name" value="Flavodoxin/NO_synth"/>
</dbReference>
<dbReference type="InterPro" id="IPR023173">
    <property type="entry name" value="NADPH_Cyt_P450_Rdtase_alpha"/>
</dbReference>
<evidence type="ECO:0000256" key="3">
    <source>
        <dbReference type="ARBA" id="ARBA00022692"/>
    </source>
</evidence>
<dbReference type="Gene3D" id="3.40.50.80">
    <property type="entry name" value="Nucleotide-binding domain of ferredoxin-NADP reductase (FNR) module"/>
    <property type="match status" value="1"/>
</dbReference>
<evidence type="ECO:0000259" key="12">
    <source>
        <dbReference type="PROSITE" id="PS50902"/>
    </source>
</evidence>
<keyword evidence="4 10" id="KW-0256">Endoplasmic reticulum</keyword>
<evidence type="ECO:0000259" key="13">
    <source>
        <dbReference type="PROSITE" id="PS51384"/>
    </source>
</evidence>
<dbReference type="WBParaSite" id="PgB21_g021_t02">
    <property type="protein sequence ID" value="PgB21_g021_t02"/>
    <property type="gene ID" value="PgB21_g021"/>
</dbReference>
<evidence type="ECO:0000256" key="8">
    <source>
        <dbReference type="ARBA" id="ARBA00023002"/>
    </source>
</evidence>
<comment type="caution">
    <text evidence="10">Lacks conserved residue(s) required for the propagation of feature annotation.</text>
</comment>
<dbReference type="GO" id="GO:0003958">
    <property type="term" value="F:NADPH-hemoprotein reductase activity"/>
    <property type="evidence" value="ECO:0007669"/>
    <property type="project" value="UniProtKB-UniRule"/>
</dbReference>
<evidence type="ECO:0000313" key="15">
    <source>
        <dbReference type="WBParaSite" id="PgB21_g021_t02"/>
    </source>
</evidence>
<name>A0A914ZUG6_PARUN</name>
<feature type="domain" description="Flavodoxin-like" evidence="12">
    <location>
        <begin position="109"/>
        <end position="253"/>
    </location>
</feature>
<feature type="binding site" evidence="10">
    <location>
        <position position="698"/>
    </location>
    <ligand>
        <name>FAD</name>
        <dbReference type="ChEBI" id="CHEBI:57692"/>
    </ligand>
</feature>
<comment type="similarity">
    <text evidence="10">In the N-terminal section; belongs to the flavodoxin family.</text>
</comment>
<evidence type="ECO:0000256" key="6">
    <source>
        <dbReference type="ARBA" id="ARBA00022857"/>
    </source>
</evidence>
<comment type="similarity">
    <text evidence="10">Belongs to the NADPH--cytochrome P450 reductase family.</text>
</comment>
<evidence type="ECO:0000313" key="14">
    <source>
        <dbReference type="Proteomes" id="UP000887569"/>
    </source>
</evidence>
<sequence>MDSFYVECPITWSIPHEVTSTVILHYFSIGVLVGSPVMIEWLTVQVDALDVVVIILVLIATVYFLFLNRSNKSASLSTPQIVAITPIRTRSESRNASFITRMQTEGRQVLIMYGSQTGTAEELAGRLSKDLQKYGKKALLVDPEEVDVEDFGLISKVNDALVVLCMASYGEGEPTDNAQQFHEYIANTDIDLSGVRYAVFGLGNKTYEHYNAVGKFFDRRLDELGAKRIYELGLGDDDGNLEEDFMRWREGFWPTVAQSYGWQISDEAGSERQYRFEVIEDPATTLFIGEHGRLGAFEKQRPPFDQKNPYMSVVSVNRELHKEKSERSCRHIELSTDGARLRYEVGDHLGVFPTNDTALVEELGELINADMDLKFRLINVDEESSKRSPFPCPCTVRTALTHYVDICAPVKSHVLKALAEYTTDEKHKQTLLLLSTANEEGLKEYSRFIQKERRSIVDVLRYFSTCKPPVEYLFELLPRLQARYYSISSSPKLLTDAVAITAVVVRYTIGDRLIKGVCTNYLLPKVKGEKVPIFVRKSTLRLPHRLTTAVIMIGPGTGFAPFRGFIQERQWNKRQGKEIGPMALYFGCRHPQHDYIYEDELSEYVKEGILSELHVAFSRLSNEKIYVQNKLWENRKSLWNAIENGAHIYVCGDARNMARDVQKTFERIFIEVGGKTEAEAQKLQMDLERQRRYQADVWS</sequence>
<dbReference type="InterPro" id="IPR029039">
    <property type="entry name" value="Flavoprotein-like_sf"/>
</dbReference>
<dbReference type="InterPro" id="IPR017938">
    <property type="entry name" value="Riboflavin_synthase-like_b-brl"/>
</dbReference>
<comment type="cofactor">
    <cofactor evidence="10">
        <name>FAD</name>
        <dbReference type="ChEBI" id="CHEBI:57692"/>
    </cofactor>
    <text evidence="10">Binds 1 FAD per monomer.</text>
</comment>
<dbReference type="Gene3D" id="1.20.990.10">
    <property type="entry name" value="NADPH-cytochrome p450 Reductase, Chain A, domain 3"/>
    <property type="match status" value="1"/>
</dbReference>
<dbReference type="InterPro" id="IPR017927">
    <property type="entry name" value="FAD-bd_FR_type"/>
</dbReference>
<evidence type="ECO:0000256" key="1">
    <source>
        <dbReference type="ARBA" id="ARBA00022630"/>
    </source>
</evidence>
<keyword evidence="14" id="KW-1185">Reference proteome</keyword>
<dbReference type="PROSITE" id="PS51384">
    <property type="entry name" value="FAD_FR"/>
    <property type="match status" value="1"/>
</dbReference>
<keyword evidence="1 10" id="KW-0285">Flavoprotein</keyword>
<reference evidence="15 16" key="1">
    <citation type="submission" date="2022-11" db="UniProtKB">
        <authorList>
            <consortium name="WormBaseParasite"/>
        </authorList>
    </citation>
    <scope>IDENTIFICATION</scope>
</reference>
<dbReference type="FunFam" id="3.40.50.80:FF:000001">
    <property type="entry name" value="NADPH--cytochrome P450 reductase 1"/>
    <property type="match status" value="1"/>
</dbReference>
<dbReference type="Gene3D" id="3.40.50.360">
    <property type="match status" value="1"/>
</dbReference>
<dbReference type="InterPro" id="IPR039261">
    <property type="entry name" value="FNR_nucleotide-bd"/>
</dbReference>
<dbReference type="GO" id="GO:0009725">
    <property type="term" value="P:response to hormone"/>
    <property type="evidence" value="ECO:0007669"/>
    <property type="project" value="TreeGrafter"/>
</dbReference>
<protein>
    <recommendedName>
        <fullName evidence="10 11">NADPH--cytochrome P450 reductase</fullName>
        <shortName evidence="10">CPR</shortName>
        <shortName evidence="10">P450R</shortName>
        <ecNumber evidence="10 11">1.6.2.4</ecNumber>
    </recommendedName>
</protein>
<feature type="binding site" evidence="10">
    <location>
        <begin position="115"/>
        <end position="120"/>
    </location>
    <ligand>
        <name>FMN</name>
        <dbReference type="ChEBI" id="CHEBI:58210"/>
    </ligand>
</feature>
<evidence type="ECO:0000256" key="4">
    <source>
        <dbReference type="ARBA" id="ARBA00022824"/>
    </source>
</evidence>
<dbReference type="GO" id="GO:0050660">
    <property type="term" value="F:flavin adenine dinucleotide binding"/>
    <property type="evidence" value="ECO:0007669"/>
    <property type="project" value="UniProtKB-UniRule"/>
</dbReference>
<dbReference type="InterPro" id="IPR001094">
    <property type="entry name" value="Flavdoxin-like"/>
</dbReference>
<evidence type="ECO:0000313" key="16">
    <source>
        <dbReference type="WBParaSite" id="PgB21_g021_t03"/>
    </source>
</evidence>
<dbReference type="InterPro" id="IPR001433">
    <property type="entry name" value="OxRdtase_FAD/NAD-bd"/>
</dbReference>
<organism evidence="14 15">
    <name type="scientific">Parascaris univalens</name>
    <name type="common">Nematode worm</name>
    <dbReference type="NCBI Taxonomy" id="6257"/>
    <lineage>
        <taxon>Eukaryota</taxon>
        <taxon>Metazoa</taxon>
        <taxon>Ecdysozoa</taxon>
        <taxon>Nematoda</taxon>
        <taxon>Chromadorea</taxon>
        <taxon>Rhabditida</taxon>
        <taxon>Spirurina</taxon>
        <taxon>Ascaridomorpha</taxon>
        <taxon>Ascaridoidea</taxon>
        <taxon>Ascarididae</taxon>
        <taxon>Parascaris</taxon>
    </lineage>
</organism>
<dbReference type="InterPro" id="IPR001709">
    <property type="entry name" value="Flavoprot_Pyr_Nucl_cyt_Rdtase"/>
</dbReference>
<feature type="binding site" evidence="10">
    <location>
        <begin position="618"/>
        <end position="619"/>
    </location>
    <ligand>
        <name>NADP(+)</name>
        <dbReference type="ChEBI" id="CHEBI:58349"/>
    </ligand>
</feature>
<dbReference type="HAMAP" id="MF_03212">
    <property type="entry name" value="NCPR"/>
    <property type="match status" value="1"/>
</dbReference>
<feature type="transmembrane region" description="Helical" evidence="10">
    <location>
        <begin position="23"/>
        <end position="42"/>
    </location>
</feature>